<name>A0A0B0EP98_9BACT</name>
<organism evidence="1 2">
    <name type="scientific">Candidatus Scalindua brodae</name>
    <dbReference type="NCBI Taxonomy" id="237368"/>
    <lineage>
        <taxon>Bacteria</taxon>
        <taxon>Pseudomonadati</taxon>
        <taxon>Planctomycetota</taxon>
        <taxon>Candidatus Brocadiia</taxon>
        <taxon>Candidatus Brocadiales</taxon>
        <taxon>Candidatus Scalinduaceae</taxon>
        <taxon>Candidatus Scalindua</taxon>
    </lineage>
</organism>
<comment type="caution">
    <text evidence="1">The sequence shown here is derived from an EMBL/GenBank/DDBJ whole genome shotgun (WGS) entry which is preliminary data.</text>
</comment>
<dbReference type="EMBL" id="JRYO01000085">
    <property type="protein sequence ID" value="KHE92938.1"/>
    <property type="molecule type" value="Genomic_DNA"/>
</dbReference>
<protein>
    <submittedName>
        <fullName evidence="1">Uncharacterized protein</fullName>
    </submittedName>
</protein>
<dbReference type="SUPFAM" id="SSF48452">
    <property type="entry name" value="TPR-like"/>
    <property type="match status" value="1"/>
</dbReference>
<evidence type="ECO:0000313" key="1">
    <source>
        <dbReference type="EMBL" id="KHE92938.1"/>
    </source>
</evidence>
<dbReference type="InterPro" id="IPR011990">
    <property type="entry name" value="TPR-like_helical_dom_sf"/>
</dbReference>
<proteinExistence type="predicted"/>
<accession>A0A0B0EP98</accession>
<evidence type="ECO:0000313" key="2">
    <source>
        <dbReference type="Proteomes" id="UP000030652"/>
    </source>
</evidence>
<dbReference type="Proteomes" id="UP000030652">
    <property type="component" value="Unassembled WGS sequence"/>
</dbReference>
<reference evidence="1 2" key="1">
    <citation type="submission" date="2014-10" db="EMBL/GenBank/DDBJ databases">
        <title>Draft genome of anammox bacterium scalindua brodae, obtained using differential coverage binning of sequence data from two enrichment reactors.</title>
        <authorList>
            <person name="Speth D.R."/>
            <person name="Russ L."/>
            <person name="Kartal B."/>
            <person name="Op den Camp H.J."/>
            <person name="Dutilh B.E."/>
            <person name="Jetten M.S."/>
        </authorList>
    </citation>
    <scope>NUCLEOTIDE SEQUENCE [LARGE SCALE GENOMIC DNA]</scope>
    <source>
        <strain evidence="1">RU1</strain>
    </source>
</reference>
<dbReference type="AlphaFoldDB" id="A0A0B0EP98"/>
<sequence length="248" mass="28585">MPHQNDVAEEMILAKKRNTKKTGDSGKRVENQYPFLLSQGNDNMKLVQSIKMPSDTRQLQVTNSLEPAKAVVKNKPRLDYRVYTYNITRNDKTEIEVNEAINRYEDDTIKNPYDNNAILNLAHAYYRKAMYLDDAIARREDAPEGNQNFSVKRFYLLDDTDNEKISDVSSHEQTKPFEKYNTDFPYRLDNMHEEMFHETIIGYKNTLRINPCSSNALYGLAFSFSMKGSSPSVALKNKNNPKGVLSGY</sequence>
<gene>
    <name evidence="1" type="ORF">SCABRO_01327</name>
</gene>